<reference evidence="4" key="1">
    <citation type="submission" date="2021-09" db="EMBL/GenBank/DDBJ databases">
        <authorList>
            <consortium name="AG Swart"/>
            <person name="Singh M."/>
            <person name="Singh A."/>
            <person name="Seah K."/>
            <person name="Emmerich C."/>
        </authorList>
    </citation>
    <scope>NUCLEOTIDE SEQUENCE</scope>
    <source>
        <strain evidence="4">ATCC30299</strain>
    </source>
</reference>
<dbReference type="CDD" id="cd15482">
    <property type="entry name" value="Sialidase_non-viral"/>
    <property type="match status" value="1"/>
</dbReference>
<dbReference type="PANTHER" id="PTHR12106">
    <property type="entry name" value="SORTILIN RELATED"/>
    <property type="match status" value="1"/>
</dbReference>
<evidence type="ECO:0000313" key="5">
    <source>
        <dbReference type="Proteomes" id="UP001162131"/>
    </source>
</evidence>
<proteinExistence type="predicted"/>
<dbReference type="PANTHER" id="PTHR12106:SF27">
    <property type="entry name" value="SORTILIN-RELATED RECEPTOR"/>
    <property type="match status" value="1"/>
</dbReference>
<feature type="domain" description="Sortilin N-terminal" evidence="3">
    <location>
        <begin position="7"/>
        <end position="125"/>
    </location>
</feature>
<dbReference type="Gene3D" id="2.130.10.10">
    <property type="entry name" value="YVTN repeat-like/Quinoprotein amine dehydrogenase"/>
    <property type="match status" value="1"/>
</dbReference>
<evidence type="ECO:0000256" key="1">
    <source>
        <dbReference type="ARBA" id="ARBA00022737"/>
    </source>
</evidence>
<dbReference type="GO" id="GO:0006892">
    <property type="term" value="P:post-Golgi vesicle-mediated transport"/>
    <property type="evidence" value="ECO:0007669"/>
    <property type="project" value="TreeGrafter"/>
</dbReference>
<dbReference type="SUPFAM" id="SSF110296">
    <property type="entry name" value="Oligoxyloglucan reducing end-specific cellobiohydrolase"/>
    <property type="match status" value="1"/>
</dbReference>
<dbReference type="InterPro" id="IPR031778">
    <property type="entry name" value="Sortilin_N"/>
</dbReference>
<keyword evidence="1" id="KW-0677">Repeat</keyword>
<dbReference type="EMBL" id="CAJZBQ010000035">
    <property type="protein sequence ID" value="CAG9324153.1"/>
    <property type="molecule type" value="Genomic_DNA"/>
</dbReference>
<protein>
    <submittedName>
        <fullName evidence="4">Uncharacterized protein</fullName>
    </submittedName>
</protein>
<evidence type="ECO:0000313" key="4">
    <source>
        <dbReference type="EMBL" id="CAG9324153.1"/>
    </source>
</evidence>
<feature type="domain" description="Sortilin C-terminal" evidence="2">
    <location>
        <begin position="129"/>
        <end position="178"/>
    </location>
</feature>
<dbReference type="InterPro" id="IPR015943">
    <property type="entry name" value="WD40/YVTN_repeat-like_dom_sf"/>
</dbReference>
<comment type="caution">
    <text evidence="4">The sequence shown here is derived from an EMBL/GenBank/DDBJ whole genome shotgun (WGS) entry which is preliminary data.</text>
</comment>
<keyword evidence="5" id="KW-1185">Reference proteome</keyword>
<evidence type="ECO:0000259" key="3">
    <source>
        <dbReference type="Pfam" id="PF15902"/>
    </source>
</evidence>
<dbReference type="Pfam" id="PF15902">
    <property type="entry name" value="Sortilin-Vps10"/>
    <property type="match status" value="1"/>
</dbReference>
<name>A0AAU9JEI4_9CILI</name>
<organism evidence="4 5">
    <name type="scientific">Blepharisma stoltei</name>
    <dbReference type="NCBI Taxonomy" id="1481888"/>
    <lineage>
        <taxon>Eukaryota</taxon>
        <taxon>Sar</taxon>
        <taxon>Alveolata</taxon>
        <taxon>Ciliophora</taxon>
        <taxon>Postciliodesmatophora</taxon>
        <taxon>Heterotrichea</taxon>
        <taxon>Heterotrichida</taxon>
        <taxon>Blepharismidae</taxon>
        <taxon>Blepharisma</taxon>
    </lineage>
</organism>
<dbReference type="GO" id="GO:0016020">
    <property type="term" value="C:membrane"/>
    <property type="evidence" value="ECO:0007669"/>
    <property type="project" value="TreeGrafter"/>
</dbReference>
<dbReference type="InterPro" id="IPR050310">
    <property type="entry name" value="VPS10-sortilin"/>
</dbReference>
<dbReference type="Pfam" id="PF15901">
    <property type="entry name" value="Sortilin_C"/>
    <property type="match status" value="1"/>
</dbReference>
<gene>
    <name evidence="4" type="ORF">BSTOLATCC_MIC35174</name>
</gene>
<dbReference type="AlphaFoldDB" id="A0AAU9JEI4"/>
<dbReference type="Proteomes" id="UP001162131">
    <property type="component" value="Unassembled WGS sequence"/>
</dbReference>
<sequence length="182" mass="20193">MDSSGKHALCKDKDCSLHLHSITSQKFGPVYSSVNAVGIIIGVGNVGKYLSNKPDELNTYLSRDGGLTWTEIKKGSYIYETGGQDSIIVMPDSQQATDKFYLSWDEGLTWDSVKFTDIPIEIDDIIIESKATSQNFIIFGKIWEKGASIAIDFSSLHQRQCKGADKPGESNSDYELWREVLG</sequence>
<evidence type="ECO:0000259" key="2">
    <source>
        <dbReference type="Pfam" id="PF15901"/>
    </source>
</evidence>
<accession>A0AAU9JEI4</accession>
<dbReference type="GO" id="GO:0005794">
    <property type="term" value="C:Golgi apparatus"/>
    <property type="evidence" value="ECO:0007669"/>
    <property type="project" value="TreeGrafter"/>
</dbReference>
<dbReference type="InterPro" id="IPR031777">
    <property type="entry name" value="Sortilin_C"/>
</dbReference>